<evidence type="ECO:0000313" key="1">
    <source>
        <dbReference type="EMBL" id="KAK1467909.1"/>
    </source>
</evidence>
<protein>
    <submittedName>
        <fullName evidence="1">Uncharacterized protein</fullName>
    </submittedName>
</protein>
<name>A0AAI9UZU3_9PEZI</name>
<dbReference type="AlphaFoldDB" id="A0AAI9UZU3"/>
<comment type="caution">
    <text evidence="1">The sequence shown here is derived from an EMBL/GenBank/DDBJ whole genome shotgun (WGS) entry which is preliminary data.</text>
</comment>
<proteinExistence type="predicted"/>
<sequence>MKQHYQRRHQDHHHWSKSLQFQEQLVANGKKGRCGFRRFSLSVPRIPYTPRPTLPVGRFASRNNDRKIDNLLGSRSELISWHNMLASLVG</sequence>
<gene>
    <name evidence="1" type="ORF">CCUS01_06866</name>
</gene>
<dbReference type="Proteomes" id="UP001239213">
    <property type="component" value="Unassembled WGS sequence"/>
</dbReference>
<dbReference type="EMBL" id="MPDP01000255">
    <property type="protein sequence ID" value="KAK1467909.1"/>
    <property type="molecule type" value="Genomic_DNA"/>
</dbReference>
<accession>A0AAI9UZU3</accession>
<reference evidence="1" key="1">
    <citation type="submission" date="2016-11" db="EMBL/GenBank/DDBJ databases">
        <title>The genome sequence of Colletotrichum cuscutae.</title>
        <authorList>
            <person name="Baroncelli R."/>
        </authorList>
    </citation>
    <scope>NUCLEOTIDE SEQUENCE</scope>
    <source>
        <strain evidence="1">IMI 304802</strain>
    </source>
</reference>
<keyword evidence="2" id="KW-1185">Reference proteome</keyword>
<organism evidence="1 2">
    <name type="scientific">Colletotrichum cuscutae</name>
    <dbReference type="NCBI Taxonomy" id="1209917"/>
    <lineage>
        <taxon>Eukaryota</taxon>
        <taxon>Fungi</taxon>
        <taxon>Dikarya</taxon>
        <taxon>Ascomycota</taxon>
        <taxon>Pezizomycotina</taxon>
        <taxon>Sordariomycetes</taxon>
        <taxon>Hypocreomycetidae</taxon>
        <taxon>Glomerellales</taxon>
        <taxon>Glomerellaceae</taxon>
        <taxon>Colletotrichum</taxon>
        <taxon>Colletotrichum acutatum species complex</taxon>
    </lineage>
</organism>
<evidence type="ECO:0000313" key="2">
    <source>
        <dbReference type="Proteomes" id="UP001239213"/>
    </source>
</evidence>